<dbReference type="Proteomes" id="UP000317371">
    <property type="component" value="Unassembled WGS sequence"/>
</dbReference>
<feature type="transmembrane region" description="Helical" evidence="1">
    <location>
        <begin position="6"/>
        <end position="25"/>
    </location>
</feature>
<dbReference type="OrthoDB" id="162956at2"/>
<evidence type="ECO:0000313" key="2">
    <source>
        <dbReference type="EMBL" id="TQE96315.1"/>
    </source>
</evidence>
<feature type="transmembrane region" description="Helical" evidence="1">
    <location>
        <begin position="223"/>
        <end position="245"/>
    </location>
</feature>
<name>A0A540VHR9_9CHLR</name>
<feature type="transmembrane region" description="Helical" evidence="1">
    <location>
        <begin position="185"/>
        <end position="203"/>
    </location>
</feature>
<dbReference type="InParanoid" id="A0A540VHR9"/>
<proteinExistence type="predicted"/>
<sequence length="250" mass="26830">MPLTVPSVQLWLGLVLLFLALVWLSRQISLQIQLLVYCLTRSEERATLALFLIFLPGILVHEAAHWATARLLGLKAGKFRVWPKRQGQQIGLGSVSVQSGGALADSLVGIAPLVVGSLAVALISHQIFNAARLGTALAQGDWLATVQAFTASLGQPDGLLWAYLLFAVANAMMPSSSDREPLKPVLLYAALAVGMYIILQLPLPSLPQLMTWLGPPLQSLSSAFLFVTLLDLLILAGLSLTLLLVGRQPL</sequence>
<comment type="caution">
    <text evidence="2">The sequence shown here is derived from an EMBL/GenBank/DDBJ whole genome shotgun (WGS) entry which is preliminary data.</text>
</comment>
<feature type="transmembrane region" description="Helical" evidence="1">
    <location>
        <begin position="46"/>
        <end position="67"/>
    </location>
</feature>
<evidence type="ECO:0000313" key="3">
    <source>
        <dbReference type="Proteomes" id="UP000317371"/>
    </source>
</evidence>
<evidence type="ECO:0000256" key="1">
    <source>
        <dbReference type="SAM" id="Phobius"/>
    </source>
</evidence>
<keyword evidence="3" id="KW-1185">Reference proteome</keyword>
<dbReference type="RefSeq" id="WP_141609460.1">
    <property type="nucleotide sequence ID" value="NZ_VIGC02000008.1"/>
</dbReference>
<accession>A0A540VHR9</accession>
<protein>
    <submittedName>
        <fullName evidence="2">Uncharacterized protein</fullName>
    </submittedName>
</protein>
<dbReference type="AlphaFoldDB" id="A0A540VHR9"/>
<organism evidence="2 3">
    <name type="scientific">Litorilinea aerophila</name>
    <dbReference type="NCBI Taxonomy" id="1204385"/>
    <lineage>
        <taxon>Bacteria</taxon>
        <taxon>Bacillati</taxon>
        <taxon>Chloroflexota</taxon>
        <taxon>Caldilineae</taxon>
        <taxon>Caldilineales</taxon>
        <taxon>Caldilineaceae</taxon>
        <taxon>Litorilinea</taxon>
    </lineage>
</organism>
<dbReference type="EMBL" id="VIGC01000008">
    <property type="protein sequence ID" value="TQE96315.1"/>
    <property type="molecule type" value="Genomic_DNA"/>
</dbReference>
<gene>
    <name evidence="2" type="ORF">FKZ61_07415</name>
</gene>
<keyword evidence="1" id="KW-1133">Transmembrane helix</keyword>
<keyword evidence="1" id="KW-0812">Transmembrane</keyword>
<reference evidence="2 3" key="1">
    <citation type="submission" date="2019-06" db="EMBL/GenBank/DDBJ databases">
        <title>Genome sequence of Litorilinea aerophila BAA-2444.</title>
        <authorList>
            <person name="Maclea K.S."/>
            <person name="Maurais E.G."/>
            <person name="Iannazzi L.C."/>
        </authorList>
    </citation>
    <scope>NUCLEOTIDE SEQUENCE [LARGE SCALE GENOMIC DNA]</scope>
    <source>
        <strain evidence="2 3">ATCC BAA-2444</strain>
    </source>
</reference>
<keyword evidence="1" id="KW-0472">Membrane</keyword>